<dbReference type="SMART" id="SM00320">
    <property type="entry name" value="WD40"/>
    <property type="match status" value="3"/>
</dbReference>
<reference evidence="1" key="1">
    <citation type="journal article" date="2020" name="Stud. Mycol.">
        <title>101 Dothideomycetes genomes: a test case for predicting lifestyles and emergence of pathogens.</title>
        <authorList>
            <person name="Haridas S."/>
            <person name="Albert R."/>
            <person name="Binder M."/>
            <person name="Bloem J."/>
            <person name="Labutti K."/>
            <person name="Salamov A."/>
            <person name="Andreopoulos B."/>
            <person name="Baker S."/>
            <person name="Barry K."/>
            <person name="Bills G."/>
            <person name="Bluhm B."/>
            <person name="Cannon C."/>
            <person name="Castanera R."/>
            <person name="Culley D."/>
            <person name="Daum C."/>
            <person name="Ezra D."/>
            <person name="Gonzalez J."/>
            <person name="Henrissat B."/>
            <person name="Kuo A."/>
            <person name="Liang C."/>
            <person name="Lipzen A."/>
            <person name="Lutzoni F."/>
            <person name="Magnuson J."/>
            <person name="Mondo S."/>
            <person name="Nolan M."/>
            <person name="Ohm R."/>
            <person name="Pangilinan J."/>
            <person name="Park H.-J."/>
            <person name="Ramirez L."/>
            <person name="Alfaro M."/>
            <person name="Sun H."/>
            <person name="Tritt A."/>
            <person name="Yoshinaga Y."/>
            <person name="Zwiers L.-H."/>
            <person name="Turgeon B."/>
            <person name="Goodwin S."/>
            <person name="Spatafora J."/>
            <person name="Crous P."/>
            <person name="Grigoriev I."/>
        </authorList>
    </citation>
    <scope>NUCLEOTIDE SEQUENCE</scope>
    <source>
        <strain evidence="1">CBS 121410</strain>
    </source>
</reference>
<comment type="caution">
    <text evidence="1">The sequence shown here is derived from an EMBL/GenBank/DDBJ whole genome shotgun (WGS) entry which is preliminary data.</text>
</comment>
<evidence type="ECO:0000313" key="1">
    <source>
        <dbReference type="EMBL" id="KAF2084305.1"/>
    </source>
</evidence>
<evidence type="ECO:0000313" key="2">
    <source>
        <dbReference type="Proteomes" id="UP000799776"/>
    </source>
</evidence>
<protein>
    <recommendedName>
        <fullName evidence="3">LisH domain-containing protein</fullName>
    </recommendedName>
</protein>
<organism evidence="1 2">
    <name type="scientific">Saccharata proteae CBS 121410</name>
    <dbReference type="NCBI Taxonomy" id="1314787"/>
    <lineage>
        <taxon>Eukaryota</taxon>
        <taxon>Fungi</taxon>
        <taxon>Dikarya</taxon>
        <taxon>Ascomycota</taxon>
        <taxon>Pezizomycotina</taxon>
        <taxon>Dothideomycetes</taxon>
        <taxon>Dothideomycetes incertae sedis</taxon>
        <taxon>Botryosphaeriales</taxon>
        <taxon>Saccharataceae</taxon>
        <taxon>Saccharata</taxon>
    </lineage>
</organism>
<dbReference type="InterPro" id="IPR006594">
    <property type="entry name" value="LisH"/>
</dbReference>
<name>A0A9P4HS41_9PEZI</name>
<keyword evidence="2" id="KW-1185">Reference proteome</keyword>
<sequence>MDPPEILVARFLRTNDYTETLAAFLKEADLPSDAGTVSKGDLTIEKVLQEKKTFDLSVNFEKLGISDASTGWQSPAPSTPIMLQTPTTSNILSASVEMLEANGEKAEPLVLATSADRRLHMLSPTGASFEVYRSCTSLQDSPILSYVTLGQRYLLASSMSGKIVLYDSKTDTILDERRDHSKYVVKVIAQEDAEVNWVATAGWDAKVLLYCTTTSGSGPPTLGGPMASLTLPTNPEAMLMIKHPETAKPVLILTRRDSTFLYYYSLPDPVRDASADRPGTLQLLGKQNLAPHSNAWIAFTPSSIALCPTDPFLLAVATSAVPHMKVMIVRLLVPPADAEAEVPVSTVSPGTPTQASQARAELAIQDRESAAILIHCSTLAPQTPYSTPALAWRPDGSGVWVNSDDGVVRGIERSTGKIIASLKGHEGASKIRCVWAGHVDSAGRGSEEWMISGGFDQKLILWRTEQRTD</sequence>
<accession>A0A9P4HS41</accession>
<gene>
    <name evidence="1" type="ORF">K490DRAFT_49407</name>
</gene>
<dbReference type="Proteomes" id="UP000799776">
    <property type="component" value="Unassembled WGS sequence"/>
</dbReference>
<dbReference type="PROSITE" id="PS50896">
    <property type="entry name" value="LISH"/>
    <property type="match status" value="1"/>
</dbReference>
<dbReference type="InterPro" id="IPR036322">
    <property type="entry name" value="WD40_repeat_dom_sf"/>
</dbReference>
<proteinExistence type="predicted"/>
<evidence type="ECO:0008006" key="3">
    <source>
        <dbReference type="Google" id="ProtNLM"/>
    </source>
</evidence>
<dbReference type="InterPro" id="IPR015943">
    <property type="entry name" value="WD40/YVTN_repeat-like_dom_sf"/>
</dbReference>
<dbReference type="SUPFAM" id="SSF50978">
    <property type="entry name" value="WD40 repeat-like"/>
    <property type="match status" value="1"/>
</dbReference>
<dbReference type="Gene3D" id="2.130.10.10">
    <property type="entry name" value="YVTN repeat-like/Quinoprotein amine dehydrogenase"/>
    <property type="match status" value="2"/>
</dbReference>
<dbReference type="EMBL" id="ML978743">
    <property type="protein sequence ID" value="KAF2084305.1"/>
    <property type="molecule type" value="Genomic_DNA"/>
</dbReference>
<dbReference type="OrthoDB" id="1932312at2759"/>
<dbReference type="AlphaFoldDB" id="A0A9P4HS41"/>
<dbReference type="InterPro" id="IPR001680">
    <property type="entry name" value="WD40_rpt"/>
</dbReference>